<evidence type="ECO:0000256" key="1">
    <source>
        <dbReference type="ARBA" id="ARBA00008080"/>
    </source>
</evidence>
<dbReference type="Gene3D" id="4.10.910.10">
    <property type="entry name" value="30s ribosomal protein s13, domain 2"/>
    <property type="match status" value="1"/>
</dbReference>
<organism evidence="5">
    <name type="scientific">Minutocellus polymorphus</name>
    <dbReference type="NCBI Taxonomy" id="265543"/>
    <lineage>
        <taxon>Eukaryota</taxon>
        <taxon>Sar</taxon>
        <taxon>Stramenopiles</taxon>
        <taxon>Ochrophyta</taxon>
        <taxon>Bacillariophyta</taxon>
        <taxon>Mediophyceae</taxon>
        <taxon>Cymatosirophycidae</taxon>
        <taxon>Cymatosirales</taxon>
        <taxon>Cymatosiraceae</taxon>
        <taxon>Minutocellus</taxon>
    </lineage>
</organism>
<dbReference type="GO" id="GO:0003735">
    <property type="term" value="F:structural constituent of ribosome"/>
    <property type="evidence" value="ECO:0007669"/>
    <property type="project" value="InterPro"/>
</dbReference>
<dbReference type="PROSITE" id="PS50159">
    <property type="entry name" value="RIBOSOMAL_S13_2"/>
    <property type="match status" value="1"/>
</dbReference>
<sequence length="116" mass="13338">MIYLLETELPKNKSILFALTKVYGIGKKQSSIICKKLGFSTNCKVIELSHEQTNELIKLIENSNLVLSNDLKKLQVLFLKKLINIKAYKGLRKILGLPIRGQRTHTNAKTARRFRR</sequence>
<protein>
    <submittedName>
        <fullName evidence="5">Ribosomal protein S13</fullName>
    </submittedName>
</protein>
<evidence type="ECO:0000256" key="4">
    <source>
        <dbReference type="RuleBase" id="RU003830"/>
    </source>
</evidence>
<keyword evidence="2 4" id="KW-0689">Ribosomal protein</keyword>
<dbReference type="SUPFAM" id="SSF46946">
    <property type="entry name" value="S13-like H2TH domain"/>
    <property type="match status" value="1"/>
</dbReference>
<dbReference type="AlphaFoldDB" id="A0A8A6KHM2"/>
<geneLocation type="mitochondrion" evidence="5"/>
<evidence type="ECO:0000313" key="5">
    <source>
        <dbReference type="EMBL" id="QTI83204.1"/>
    </source>
</evidence>
<dbReference type="PANTHER" id="PTHR10871">
    <property type="entry name" value="30S RIBOSOMAL PROTEIN S13/40S RIBOSOMAL PROTEIN S18"/>
    <property type="match status" value="1"/>
</dbReference>
<evidence type="ECO:0000256" key="2">
    <source>
        <dbReference type="ARBA" id="ARBA00022980"/>
    </source>
</evidence>
<reference evidence="5" key="1">
    <citation type="submission" date="2020-12" db="EMBL/GenBank/DDBJ databases">
        <authorList>
            <person name="Xu Q."/>
            <person name="Chen N."/>
        </authorList>
    </citation>
    <scope>NUCLEOTIDE SEQUENCE</scope>
    <source>
        <strain evidence="5">CNS00217</strain>
    </source>
</reference>
<comment type="similarity">
    <text evidence="1 4">Belongs to the universal ribosomal protein uS13 family.</text>
</comment>
<dbReference type="GO" id="GO:0003723">
    <property type="term" value="F:RNA binding"/>
    <property type="evidence" value="ECO:0007669"/>
    <property type="project" value="InterPro"/>
</dbReference>
<proteinExistence type="inferred from homology"/>
<dbReference type="GO" id="GO:0006412">
    <property type="term" value="P:translation"/>
    <property type="evidence" value="ECO:0007669"/>
    <property type="project" value="InterPro"/>
</dbReference>
<accession>A0A8A6KHM2</accession>
<dbReference type="Pfam" id="PF00416">
    <property type="entry name" value="Ribosomal_S13"/>
    <property type="match status" value="1"/>
</dbReference>
<dbReference type="GO" id="GO:0005739">
    <property type="term" value="C:mitochondrion"/>
    <property type="evidence" value="ECO:0007669"/>
    <property type="project" value="TreeGrafter"/>
</dbReference>
<dbReference type="HAMAP" id="MF_01315">
    <property type="entry name" value="Ribosomal_uS13"/>
    <property type="match status" value="1"/>
</dbReference>
<dbReference type="FunFam" id="1.10.8.50:FF:000001">
    <property type="entry name" value="30S ribosomal protein S13"/>
    <property type="match status" value="1"/>
</dbReference>
<evidence type="ECO:0000256" key="3">
    <source>
        <dbReference type="ARBA" id="ARBA00023274"/>
    </source>
</evidence>
<gene>
    <name evidence="5" type="primary">rps13</name>
</gene>
<dbReference type="InterPro" id="IPR027437">
    <property type="entry name" value="Rbsml_uS13_C"/>
</dbReference>
<dbReference type="PIRSF" id="PIRSF002134">
    <property type="entry name" value="Ribosomal_S13"/>
    <property type="match status" value="1"/>
</dbReference>
<dbReference type="GO" id="GO:0015935">
    <property type="term" value="C:small ribosomal subunit"/>
    <property type="evidence" value="ECO:0007669"/>
    <property type="project" value="TreeGrafter"/>
</dbReference>
<dbReference type="Gene3D" id="1.10.8.50">
    <property type="match status" value="1"/>
</dbReference>
<dbReference type="InterPro" id="IPR001892">
    <property type="entry name" value="Ribosomal_uS13"/>
</dbReference>
<keyword evidence="3 4" id="KW-0687">Ribonucleoprotein</keyword>
<dbReference type="PANTHER" id="PTHR10871:SF1">
    <property type="entry name" value="SMALL RIBOSOMAL SUBUNIT PROTEIN US13M"/>
    <property type="match status" value="1"/>
</dbReference>
<keyword evidence="5" id="KW-0496">Mitochondrion</keyword>
<dbReference type="EMBL" id="MW417227">
    <property type="protein sequence ID" value="QTI83204.1"/>
    <property type="molecule type" value="Genomic_DNA"/>
</dbReference>
<name>A0A8A6KHM2_9STRA</name>
<dbReference type="InterPro" id="IPR010979">
    <property type="entry name" value="Ribosomal_uS13-like_H2TH"/>
</dbReference>